<name>A0A4U6XM84_9PEZI</name>
<organism evidence="1 2">
    <name type="scientific">Colletotrichum tanaceti</name>
    <dbReference type="NCBI Taxonomy" id="1306861"/>
    <lineage>
        <taxon>Eukaryota</taxon>
        <taxon>Fungi</taxon>
        <taxon>Dikarya</taxon>
        <taxon>Ascomycota</taxon>
        <taxon>Pezizomycotina</taxon>
        <taxon>Sordariomycetes</taxon>
        <taxon>Hypocreomycetidae</taxon>
        <taxon>Glomerellales</taxon>
        <taxon>Glomerellaceae</taxon>
        <taxon>Colletotrichum</taxon>
        <taxon>Colletotrichum destructivum species complex</taxon>
    </lineage>
</organism>
<evidence type="ECO:0000313" key="1">
    <source>
        <dbReference type="EMBL" id="TKW56783.1"/>
    </source>
</evidence>
<comment type="caution">
    <text evidence="1">The sequence shown here is derived from an EMBL/GenBank/DDBJ whole genome shotgun (WGS) entry which is preliminary data.</text>
</comment>
<evidence type="ECO:0000313" key="2">
    <source>
        <dbReference type="Proteomes" id="UP000310108"/>
    </source>
</evidence>
<dbReference type="AlphaFoldDB" id="A0A4U6XM84"/>
<accession>A0A4U6XM84</accession>
<sequence length="78" mass="8932">MMRFISRKGEYAHYKGFVRWTRYDGSSGFCWADCHQRLGKREGGGVGSSGRLATRMRYSFESTLYGSVVVWVVYGCTE</sequence>
<keyword evidence="2" id="KW-1185">Reference proteome</keyword>
<dbReference type="Proteomes" id="UP000310108">
    <property type="component" value="Unassembled WGS sequence"/>
</dbReference>
<dbReference type="EMBL" id="PJEX01000058">
    <property type="protein sequence ID" value="TKW56783.1"/>
    <property type="molecule type" value="Genomic_DNA"/>
</dbReference>
<protein>
    <submittedName>
        <fullName evidence="1">Uncharacterized protein</fullName>
    </submittedName>
</protein>
<reference evidence="1 2" key="1">
    <citation type="journal article" date="2019" name="PLoS ONE">
        <title>Comparative genome analysis indicates high evolutionary potential of pathogenicity genes in Colletotrichum tanaceti.</title>
        <authorList>
            <person name="Lelwala R.V."/>
            <person name="Korhonen P.K."/>
            <person name="Young N.D."/>
            <person name="Scott J.B."/>
            <person name="Ades P.A."/>
            <person name="Gasser R.B."/>
            <person name="Taylor P.W.J."/>
        </authorList>
    </citation>
    <scope>NUCLEOTIDE SEQUENCE [LARGE SCALE GENOMIC DNA]</scope>
    <source>
        <strain evidence="1">BRIP57314</strain>
    </source>
</reference>
<proteinExistence type="predicted"/>
<gene>
    <name evidence="1" type="ORF">CTA1_6887</name>
</gene>